<feature type="transmembrane region" description="Helical" evidence="1">
    <location>
        <begin position="293"/>
        <end position="322"/>
    </location>
</feature>
<dbReference type="EMBL" id="CAKLPZ010000003">
    <property type="protein sequence ID" value="CAH1001832.1"/>
    <property type="molecule type" value="Genomic_DNA"/>
</dbReference>
<feature type="transmembrane region" description="Helical" evidence="1">
    <location>
        <begin position="342"/>
        <end position="361"/>
    </location>
</feature>
<evidence type="ECO:0000313" key="3">
    <source>
        <dbReference type="Proteomes" id="UP000837803"/>
    </source>
</evidence>
<keyword evidence="1" id="KW-0812">Transmembrane</keyword>
<gene>
    <name evidence="2" type="ORF">LEM8419_02740</name>
</gene>
<feature type="transmembrane region" description="Helical" evidence="1">
    <location>
        <begin position="250"/>
        <end position="272"/>
    </location>
</feature>
<feature type="transmembrane region" description="Helical" evidence="1">
    <location>
        <begin position="217"/>
        <end position="238"/>
    </location>
</feature>
<proteinExistence type="predicted"/>
<evidence type="ECO:0000313" key="2">
    <source>
        <dbReference type="EMBL" id="CAH1001832.1"/>
    </source>
</evidence>
<dbReference type="Gene3D" id="3.40.390.10">
    <property type="entry name" value="Collagenase (Catalytic Domain)"/>
    <property type="match status" value="1"/>
</dbReference>
<reference evidence="2" key="1">
    <citation type="submission" date="2021-12" db="EMBL/GenBank/DDBJ databases">
        <authorList>
            <person name="Rodrigo-Torres L."/>
            <person name="Arahal R. D."/>
            <person name="Lucena T."/>
        </authorList>
    </citation>
    <scope>NUCLEOTIDE SEQUENCE</scope>
    <source>
        <strain evidence="2">CECT 8419</strain>
    </source>
</reference>
<dbReference type="InterPro" id="IPR024079">
    <property type="entry name" value="MetalloPept_cat_dom_sf"/>
</dbReference>
<evidence type="ECO:0000256" key="1">
    <source>
        <dbReference type="SAM" id="Phobius"/>
    </source>
</evidence>
<protein>
    <submittedName>
        <fullName evidence="2">Uncharacterized protein</fullName>
    </submittedName>
</protein>
<keyword evidence="3" id="KW-1185">Reference proteome</keyword>
<organism evidence="2 3">
    <name type="scientific">Neolewinella maritima</name>
    <dbReference type="NCBI Taxonomy" id="1383882"/>
    <lineage>
        <taxon>Bacteria</taxon>
        <taxon>Pseudomonadati</taxon>
        <taxon>Bacteroidota</taxon>
        <taxon>Saprospiria</taxon>
        <taxon>Saprospirales</taxon>
        <taxon>Lewinellaceae</taxon>
        <taxon>Neolewinella</taxon>
    </lineage>
</organism>
<keyword evidence="1" id="KW-0472">Membrane</keyword>
<dbReference type="Proteomes" id="UP000837803">
    <property type="component" value="Unassembled WGS sequence"/>
</dbReference>
<sequence length="379" mass="41535">MKMDVAGRDAGGLSELIQRATKRFTKVLRHAPRLQVRSLTFDGPTVTPEQAGYSALDFVQIGINEKTERKLAFLLIVTEVELAAASVSYLLALPSQLTNVAIVSTKRLADFESDEARDQDLLTRRLTTLMLHCFGRLLNLDYQSDPTNYMARIRAPEDLDGMDHFSERQSERMATSLPEEANDRFSEGNKFVFVLRQLAGNLPRIVRGALRSNPLRIATKLPTMIATALSVIILLIFGGETWDFAVSVSARQLTVFVVVSFLAATLVLYRAFSFRLISTRHGKTSESAVVTAGATYLALVLTLCCLLLLFGLLMYGVVVFVFPDPLMSTWTSDQDGSTAGAHFRLVVFLAAVGILSGSLGGSADSRSVVRNVLFAADET</sequence>
<keyword evidence="1" id="KW-1133">Transmembrane helix</keyword>
<name>A0ABM9B4K5_9BACT</name>
<comment type="caution">
    <text evidence="2">The sequence shown here is derived from an EMBL/GenBank/DDBJ whole genome shotgun (WGS) entry which is preliminary data.</text>
</comment>
<accession>A0ABM9B4K5</accession>